<dbReference type="InterPro" id="IPR052701">
    <property type="entry name" value="GAG_Ulvan_Degrading_Sulfatases"/>
</dbReference>
<protein>
    <submittedName>
        <fullName evidence="4">Arylsulfatase</fullName>
    </submittedName>
</protein>
<evidence type="ECO:0000256" key="2">
    <source>
        <dbReference type="ARBA" id="ARBA00022801"/>
    </source>
</evidence>
<dbReference type="Pfam" id="PF00884">
    <property type="entry name" value="Sulfatase"/>
    <property type="match status" value="1"/>
</dbReference>
<dbReference type="PROSITE" id="PS00149">
    <property type="entry name" value="SULFATASE_2"/>
    <property type="match status" value="1"/>
</dbReference>
<accession>A0ABS3JEC5</accession>
<dbReference type="Gene3D" id="3.40.720.10">
    <property type="entry name" value="Alkaline Phosphatase, subunit A"/>
    <property type="match status" value="1"/>
</dbReference>
<dbReference type="Gene3D" id="3.30.1120.10">
    <property type="match status" value="1"/>
</dbReference>
<dbReference type="Proteomes" id="UP000664628">
    <property type="component" value="Unassembled WGS sequence"/>
</dbReference>
<comment type="caution">
    <text evidence="4">The sequence shown here is derived from an EMBL/GenBank/DDBJ whole genome shotgun (WGS) entry which is preliminary data.</text>
</comment>
<evidence type="ECO:0000313" key="4">
    <source>
        <dbReference type="EMBL" id="MBO0948341.1"/>
    </source>
</evidence>
<keyword evidence="2" id="KW-0378">Hydrolase</keyword>
<organism evidence="4 5">
    <name type="scientific">Fibrella forsythiae</name>
    <dbReference type="NCBI Taxonomy" id="2817061"/>
    <lineage>
        <taxon>Bacteria</taxon>
        <taxon>Pseudomonadati</taxon>
        <taxon>Bacteroidota</taxon>
        <taxon>Cytophagia</taxon>
        <taxon>Cytophagales</taxon>
        <taxon>Spirosomataceae</taxon>
        <taxon>Fibrella</taxon>
    </lineage>
</organism>
<gene>
    <name evidence="4" type="ORF">J2I46_07120</name>
</gene>
<dbReference type="CDD" id="cd16143">
    <property type="entry name" value="ARS_like"/>
    <property type="match status" value="1"/>
</dbReference>
<evidence type="ECO:0000256" key="1">
    <source>
        <dbReference type="ARBA" id="ARBA00008779"/>
    </source>
</evidence>
<evidence type="ECO:0000259" key="3">
    <source>
        <dbReference type="Pfam" id="PF00884"/>
    </source>
</evidence>
<dbReference type="PROSITE" id="PS00523">
    <property type="entry name" value="SULFATASE_1"/>
    <property type="match status" value="1"/>
</dbReference>
<keyword evidence="5" id="KW-1185">Reference proteome</keyword>
<dbReference type="InterPro" id="IPR024607">
    <property type="entry name" value="Sulfatase_CS"/>
</dbReference>
<reference evidence="4 5" key="1">
    <citation type="submission" date="2021-03" db="EMBL/GenBank/DDBJ databases">
        <title>Fibrella sp. HMF5405 genome sequencing and assembly.</title>
        <authorList>
            <person name="Kang H."/>
            <person name="Kim H."/>
            <person name="Bae S."/>
            <person name="Joh K."/>
        </authorList>
    </citation>
    <scope>NUCLEOTIDE SEQUENCE [LARGE SCALE GENOMIC DNA]</scope>
    <source>
        <strain evidence="4 5">HMF5405</strain>
    </source>
</reference>
<dbReference type="InterPro" id="IPR017850">
    <property type="entry name" value="Alkaline_phosphatase_core_sf"/>
</dbReference>
<proteinExistence type="inferred from homology"/>
<dbReference type="EMBL" id="JAFMYW010000002">
    <property type="protein sequence ID" value="MBO0948341.1"/>
    <property type="molecule type" value="Genomic_DNA"/>
</dbReference>
<dbReference type="SUPFAM" id="SSF53649">
    <property type="entry name" value="Alkaline phosphatase-like"/>
    <property type="match status" value="1"/>
</dbReference>
<evidence type="ECO:0000313" key="5">
    <source>
        <dbReference type="Proteomes" id="UP000664628"/>
    </source>
</evidence>
<name>A0ABS3JEC5_9BACT</name>
<feature type="domain" description="Sulfatase N-terminal" evidence="3">
    <location>
        <begin position="24"/>
        <end position="398"/>
    </location>
</feature>
<comment type="similarity">
    <text evidence="1">Belongs to the sulfatase family.</text>
</comment>
<dbReference type="PANTHER" id="PTHR43751:SF7">
    <property type="entry name" value="ARYLSULPHATASE A"/>
    <property type="match status" value="1"/>
</dbReference>
<dbReference type="PANTHER" id="PTHR43751">
    <property type="entry name" value="SULFATASE"/>
    <property type="match status" value="1"/>
</dbReference>
<dbReference type="InterPro" id="IPR000917">
    <property type="entry name" value="Sulfatase_N"/>
</dbReference>
<sequence>MLGPLAFVAASCHTTTTGQDVTTPNILIIYADDLGYGDVSAYGQGQIQTPNIDKLAASGVRFTNGYATSATCTPSRLALLTGTYPWRNENAKILPGDAPLLIDTASVTLPDLLKKEGYATGVVGKWHLGLGSGNVDWNRAIAKTPNDLGFDYSYIMAATNDRVPTVFVENRNVVGLTAGDPLLVSYEKNFPGEPTAVTNPELMTRMKWHHGHNQSVHNGIPRIGYMKGGKSALWKDELMAETFLAKATAFIDSHLAKKNGQPFFLYYALNQPHVPRVPGARFVGKSGLGPRGDAVLEADWCVGEIMKKLKEAGLTNNTLVIFSSDNGPVLNDGYYDDAVEKNGTHTPWGQFRGGKYSLLEAGTRVPFSVSWPGRIKAAVSDALICQLDLFSSIASLVGSTASTTDSQNLLGTLLGTSETGRANLVLEASGRLAFRSGNWLLIPPYPGKPVNEQVQLETGLSPSPQLYNLRSDPGQQKNLAQSLPDKLTEMQKQMKQVVGDGYQANTGELQLH</sequence>